<evidence type="ECO:0000313" key="2">
    <source>
        <dbReference type="Proteomes" id="UP000192085"/>
    </source>
</evidence>
<evidence type="ECO:0000313" key="1">
    <source>
        <dbReference type="EMBL" id="ARD98464.1"/>
    </source>
</evidence>
<dbReference type="AlphaFoldDB" id="A0A1V0NEU7"/>
<reference evidence="1 2" key="1">
    <citation type="journal article" date="2017" name="BMC Genomics">
        <title>Comparative and functional genomics of the Lactococcus lactis taxon; insights into evolution and niche adaptation.</title>
        <authorList>
            <person name="Kelleher P."/>
            <person name="Bottacini F."/>
            <person name="Mahony J."/>
            <person name="Kilcawley K.N."/>
            <person name="van Sinderen D."/>
        </authorList>
    </citation>
    <scope>NUCLEOTIDE SEQUENCE [LARGE SCALE GENOMIC DNA]</scope>
    <source>
        <strain evidence="1 2">275</strain>
    </source>
</reference>
<name>A0A1V0NEU7_LACLL</name>
<dbReference type="EMBL" id="CP015897">
    <property type="protein sequence ID" value="ARD98464.1"/>
    <property type="molecule type" value="Genomic_DNA"/>
</dbReference>
<organism evidence="1 2">
    <name type="scientific">Lactococcus lactis subsp. lactis</name>
    <name type="common">Streptococcus lactis</name>
    <dbReference type="NCBI Taxonomy" id="1360"/>
    <lineage>
        <taxon>Bacteria</taxon>
        <taxon>Bacillati</taxon>
        <taxon>Bacillota</taxon>
        <taxon>Bacilli</taxon>
        <taxon>Lactobacillales</taxon>
        <taxon>Streptococcaceae</taxon>
        <taxon>Lactococcus</taxon>
    </lineage>
</organism>
<dbReference type="Proteomes" id="UP000192085">
    <property type="component" value="Chromosome"/>
</dbReference>
<dbReference type="PROSITE" id="PS51197">
    <property type="entry name" value="HTH_RRF2_2"/>
    <property type="match status" value="1"/>
</dbReference>
<sequence>MSYSIAFSQALEITSYIAIKSEEQYYEYLSIQKISEKLNIPIPSIKKISSLLKKNGILTSKTGSSGGLRLAKDSKEITIYDILEAIEGTRQLFKIHTDFDTTAFQNRESVEKWLQESSKLLYEAEDAMENVLRGVTLDELDKR</sequence>
<dbReference type="RefSeq" id="WP_023164099.1">
    <property type="nucleotide sequence ID" value="NZ_CP015897.1"/>
</dbReference>
<gene>
    <name evidence="1" type="ORF">LL275_0832</name>
</gene>
<dbReference type="GO" id="GO:0005829">
    <property type="term" value="C:cytosol"/>
    <property type="evidence" value="ECO:0007669"/>
    <property type="project" value="TreeGrafter"/>
</dbReference>
<protein>
    <submittedName>
        <fullName evidence="1">Transcriptional regulator Rrf2 family</fullName>
    </submittedName>
</protein>
<accession>A0A1V0NEU7</accession>
<dbReference type="Pfam" id="PF02082">
    <property type="entry name" value="Rrf2"/>
    <property type="match status" value="1"/>
</dbReference>
<dbReference type="Gene3D" id="1.10.10.10">
    <property type="entry name" value="Winged helix-like DNA-binding domain superfamily/Winged helix DNA-binding domain"/>
    <property type="match status" value="1"/>
</dbReference>
<dbReference type="PANTHER" id="PTHR33221">
    <property type="entry name" value="WINGED HELIX-TURN-HELIX TRANSCRIPTIONAL REGULATOR, RRF2 FAMILY"/>
    <property type="match status" value="1"/>
</dbReference>
<dbReference type="InterPro" id="IPR036390">
    <property type="entry name" value="WH_DNA-bd_sf"/>
</dbReference>
<dbReference type="SUPFAM" id="SSF46785">
    <property type="entry name" value="Winged helix' DNA-binding domain"/>
    <property type="match status" value="1"/>
</dbReference>
<dbReference type="InterPro" id="IPR000944">
    <property type="entry name" value="Tscrpt_reg_Rrf2"/>
</dbReference>
<dbReference type="GO" id="GO:0003700">
    <property type="term" value="F:DNA-binding transcription factor activity"/>
    <property type="evidence" value="ECO:0007669"/>
    <property type="project" value="TreeGrafter"/>
</dbReference>
<dbReference type="PANTHER" id="PTHR33221:SF9">
    <property type="entry name" value="RRF2 FAMILY PROTEIN"/>
    <property type="match status" value="1"/>
</dbReference>
<proteinExistence type="predicted"/>
<dbReference type="InterPro" id="IPR036388">
    <property type="entry name" value="WH-like_DNA-bd_sf"/>
</dbReference>